<feature type="transmembrane region" description="Helical" evidence="1">
    <location>
        <begin position="62"/>
        <end position="81"/>
    </location>
</feature>
<evidence type="ECO:0000313" key="3">
    <source>
        <dbReference type="Proteomes" id="UP000656813"/>
    </source>
</evidence>
<feature type="transmembrane region" description="Helical" evidence="1">
    <location>
        <begin position="93"/>
        <end position="110"/>
    </location>
</feature>
<dbReference type="RefSeq" id="WP_188496994.1">
    <property type="nucleotide sequence ID" value="NZ_BMFV01000010.1"/>
</dbReference>
<keyword evidence="1" id="KW-1133">Transmembrane helix</keyword>
<proteinExistence type="predicted"/>
<keyword evidence="1" id="KW-0472">Membrane</keyword>
<evidence type="ECO:0000313" key="2">
    <source>
        <dbReference type="EMBL" id="GGH80589.1"/>
    </source>
</evidence>
<sequence length="156" mass="17855">MITFSFAVLFFLLLIGFLKMNILHITKIIPLWLFIIFFSGIIMNAIFTNLQYITNPKALDPYFSYLILQDLLLPLTLLYIINIFIRLHTALKWSALVLGSILLVMGQRVGDSLGVIDFQHWNLGYALLLAVVIVFISIMFYLFLASDVLKGGRDHL</sequence>
<dbReference type="EMBL" id="BMFV01000010">
    <property type="protein sequence ID" value="GGH80589.1"/>
    <property type="molecule type" value="Genomic_DNA"/>
</dbReference>
<reference evidence="2" key="2">
    <citation type="submission" date="2020-09" db="EMBL/GenBank/DDBJ databases">
        <authorList>
            <person name="Sun Q."/>
            <person name="Zhou Y."/>
        </authorList>
    </citation>
    <scope>NUCLEOTIDE SEQUENCE</scope>
    <source>
        <strain evidence="2">CGMCC 1.12777</strain>
    </source>
</reference>
<feature type="transmembrane region" description="Helical" evidence="1">
    <location>
        <begin position="31"/>
        <end position="50"/>
    </location>
</feature>
<keyword evidence="1" id="KW-0812">Transmembrane</keyword>
<protein>
    <submittedName>
        <fullName evidence="2">Uncharacterized protein</fullName>
    </submittedName>
</protein>
<reference evidence="2" key="1">
    <citation type="journal article" date="2014" name="Int. J. Syst. Evol. Microbiol.">
        <title>Complete genome sequence of Corynebacterium casei LMG S-19264T (=DSM 44701T), isolated from a smear-ripened cheese.</title>
        <authorList>
            <consortium name="US DOE Joint Genome Institute (JGI-PGF)"/>
            <person name="Walter F."/>
            <person name="Albersmeier A."/>
            <person name="Kalinowski J."/>
            <person name="Ruckert C."/>
        </authorList>
    </citation>
    <scope>NUCLEOTIDE SEQUENCE</scope>
    <source>
        <strain evidence="2">CGMCC 1.12777</strain>
    </source>
</reference>
<feature type="transmembrane region" description="Helical" evidence="1">
    <location>
        <begin position="6"/>
        <end position="24"/>
    </location>
</feature>
<dbReference type="AlphaFoldDB" id="A0A8J2ZV27"/>
<feature type="transmembrane region" description="Helical" evidence="1">
    <location>
        <begin position="122"/>
        <end position="144"/>
    </location>
</feature>
<organism evidence="2 3">
    <name type="scientific">Pullulanibacillus pueri</name>
    <dbReference type="NCBI Taxonomy" id="1437324"/>
    <lineage>
        <taxon>Bacteria</taxon>
        <taxon>Bacillati</taxon>
        <taxon>Bacillota</taxon>
        <taxon>Bacilli</taxon>
        <taxon>Bacillales</taxon>
        <taxon>Sporolactobacillaceae</taxon>
        <taxon>Pullulanibacillus</taxon>
    </lineage>
</organism>
<dbReference type="Proteomes" id="UP000656813">
    <property type="component" value="Unassembled WGS sequence"/>
</dbReference>
<name>A0A8J2ZV27_9BACL</name>
<gene>
    <name evidence="2" type="ORF">GCM10007096_17230</name>
</gene>
<evidence type="ECO:0000256" key="1">
    <source>
        <dbReference type="SAM" id="Phobius"/>
    </source>
</evidence>
<accession>A0A8J2ZV27</accession>
<keyword evidence="3" id="KW-1185">Reference proteome</keyword>
<comment type="caution">
    <text evidence="2">The sequence shown here is derived from an EMBL/GenBank/DDBJ whole genome shotgun (WGS) entry which is preliminary data.</text>
</comment>